<dbReference type="GO" id="GO:0008756">
    <property type="term" value="F:o-succinylbenzoate-CoA ligase activity"/>
    <property type="evidence" value="ECO:0007669"/>
    <property type="project" value="UniProtKB-EC"/>
</dbReference>
<gene>
    <name evidence="2" type="primary">menE</name>
    <name evidence="2" type="ordered locus">GFO_2306</name>
</gene>
<reference evidence="2 3" key="1">
    <citation type="journal article" date="2006" name="Environ. Microbiol.">
        <title>Whole genome analysis of the marine Bacteroidetes'Gramella forsetii' reveals adaptations to degradation of polymeric organic matter.</title>
        <authorList>
            <person name="Bauer M."/>
            <person name="Kube M."/>
            <person name="Teeling H."/>
            <person name="Richter M."/>
            <person name="Lombardot T."/>
            <person name="Allers E."/>
            <person name="Wuerdemann C.A."/>
            <person name="Quast C."/>
            <person name="Kuhl H."/>
            <person name="Knaust F."/>
            <person name="Woebken D."/>
            <person name="Bischof K."/>
            <person name="Mussmann M."/>
            <person name="Choudhuri J.V."/>
            <person name="Meyer F."/>
            <person name="Reinhardt R."/>
            <person name="Amann R.I."/>
            <person name="Gloeckner F.O."/>
        </authorList>
    </citation>
    <scope>NUCLEOTIDE SEQUENCE [LARGE SCALE GENOMIC DNA]</scope>
    <source>
        <strain evidence="2 3">KT0803</strain>
    </source>
</reference>
<dbReference type="eggNOG" id="COG0318">
    <property type="taxonomic scope" value="Bacteria"/>
</dbReference>
<organism evidence="2 3">
    <name type="scientific">Christiangramia forsetii (strain DSM 17595 / CGMCC 1.15422 / KT0803)</name>
    <name type="common">Gramella forsetii</name>
    <dbReference type="NCBI Taxonomy" id="411154"/>
    <lineage>
        <taxon>Bacteria</taxon>
        <taxon>Pseudomonadati</taxon>
        <taxon>Bacteroidota</taxon>
        <taxon>Flavobacteriia</taxon>
        <taxon>Flavobacteriales</taxon>
        <taxon>Flavobacteriaceae</taxon>
        <taxon>Christiangramia</taxon>
    </lineage>
</organism>
<dbReference type="InterPro" id="IPR000873">
    <property type="entry name" value="AMP-dep_synth/lig_dom"/>
</dbReference>
<proteinExistence type="predicted"/>
<evidence type="ECO:0000259" key="1">
    <source>
        <dbReference type="Pfam" id="PF00501"/>
    </source>
</evidence>
<keyword evidence="2" id="KW-0436">Ligase</keyword>
<dbReference type="GO" id="GO:0006631">
    <property type="term" value="P:fatty acid metabolic process"/>
    <property type="evidence" value="ECO:0007669"/>
    <property type="project" value="TreeGrafter"/>
</dbReference>
<dbReference type="InterPro" id="IPR045851">
    <property type="entry name" value="AMP-bd_C_sf"/>
</dbReference>
<sequence>MLTFNNKLFSNLVWNMTNKYKIPETHPDFKLNKLHFTNADLKQVAYSYIKEGEPFEQQIGSFLLDWLKPTSYIEVKTSGSTGEPKKIRLQKQHMVNSALATSKFFKLPAHTKALMCLPAEYIAGKMMLVRAMFLGWNIDTVPPSSNPLDQVFKVYDFSAMTPFQLDNSIARLHLVKKMIIGGGAVSPRLRNMLKEVDSILFETYGMTETCSHIAAKRLNPRKKKKGERPFKLMPNVGITQDERGCLIIKAPNILDEEIVTNDVVEIITYKRFLWKGRYDNIINSGGIKLFPEQIEQKLNKVLDRRFFVTSMPDDSLGEKLILFVEDDFSEETIDQLKEQIDNIKSLDKYEKPKKIYLIEKFEETPNGKIHRENTLKSKVS</sequence>
<dbReference type="SUPFAM" id="SSF56801">
    <property type="entry name" value="Acetyl-CoA synthetase-like"/>
    <property type="match status" value="1"/>
</dbReference>
<dbReference type="KEGG" id="gfo:GFO_2306"/>
<name>A0M3S6_CHRFK</name>
<evidence type="ECO:0000313" key="2">
    <source>
        <dbReference type="EMBL" id="CAL67271.1"/>
    </source>
</evidence>
<dbReference type="STRING" id="411154.GFO_2306"/>
<accession>A0M3S6</accession>
<dbReference type="Proteomes" id="UP000000755">
    <property type="component" value="Chromosome"/>
</dbReference>
<evidence type="ECO:0000313" key="3">
    <source>
        <dbReference type="Proteomes" id="UP000000755"/>
    </source>
</evidence>
<dbReference type="GO" id="GO:0031956">
    <property type="term" value="F:medium-chain fatty acid-CoA ligase activity"/>
    <property type="evidence" value="ECO:0007669"/>
    <property type="project" value="TreeGrafter"/>
</dbReference>
<protein>
    <submittedName>
        <fullName evidence="2">O-succinylbenzoyl-CoA synthetase</fullName>
        <ecNumber evidence="2">6.2.1.26</ecNumber>
    </submittedName>
</protein>
<dbReference type="PANTHER" id="PTHR43201">
    <property type="entry name" value="ACYL-COA SYNTHETASE"/>
    <property type="match status" value="1"/>
</dbReference>
<dbReference type="HOGENOM" id="CLU_062005_0_0_10"/>
<dbReference type="Pfam" id="PF00501">
    <property type="entry name" value="AMP-binding"/>
    <property type="match status" value="1"/>
</dbReference>
<dbReference type="Gene3D" id="3.30.300.30">
    <property type="match status" value="1"/>
</dbReference>
<feature type="domain" description="AMP-dependent synthetase/ligase" evidence="1">
    <location>
        <begin position="77"/>
        <end position="225"/>
    </location>
</feature>
<dbReference type="Gene3D" id="3.40.50.12780">
    <property type="entry name" value="N-terminal domain of ligase-like"/>
    <property type="match status" value="1"/>
</dbReference>
<dbReference type="InterPro" id="IPR042099">
    <property type="entry name" value="ANL_N_sf"/>
</dbReference>
<dbReference type="EMBL" id="CU207366">
    <property type="protein sequence ID" value="CAL67271.1"/>
    <property type="molecule type" value="Genomic_DNA"/>
</dbReference>
<dbReference type="PANTHER" id="PTHR43201:SF32">
    <property type="entry name" value="2-SUCCINYLBENZOATE--COA LIGASE, CHLOROPLASTIC_PEROXISOMAL"/>
    <property type="match status" value="1"/>
</dbReference>
<dbReference type="EC" id="6.2.1.26" evidence="2"/>
<dbReference type="AlphaFoldDB" id="A0M3S6"/>